<feature type="region of interest" description="Disordered" evidence="1">
    <location>
        <begin position="41"/>
        <end position="100"/>
    </location>
</feature>
<evidence type="ECO:0000256" key="1">
    <source>
        <dbReference type="SAM" id="MobiDB-lite"/>
    </source>
</evidence>
<evidence type="ECO:0000313" key="3">
    <source>
        <dbReference type="Proteomes" id="UP000070444"/>
    </source>
</evidence>
<accession>A0A137P9C6</accession>
<proteinExistence type="predicted"/>
<protein>
    <submittedName>
        <fullName evidence="2">Uncharacterized protein</fullName>
    </submittedName>
</protein>
<sequence length="174" mass="19942">MNTSKFSIDQILSSVPDRTVSEVKIPEAQVSLEDKIEDKQQVDFVFPKEHRRVSTNSKIPVPKSYKLPQSTNQSHKKSQSESRIPTPKSRRHTLSEPITFKESILTAEKPNFKIKIETELKPCKRIQLKPAISNINELMKTNQSISQSVNWYQPTPKSRLPLPAKFNHREGVPV</sequence>
<keyword evidence="3" id="KW-1185">Reference proteome</keyword>
<gene>
    <name evidence="2" type="ORF">CONCODRAFT_78237</name>
</gene>
<evidence type="ECO:0000313" key="2">
    <source>
        <dbReference type="EMBL" id="KXN71599.1"/>
    </source>
</evidence>
<name>A0A137P9C6_CONC2</name>
<organism evidence="2 3">
    <name type="scientific">Conidiobolus coronatus (strain ATCC 28846 / CBS 209.66 / NRRL 28638)</name>
    <name type="common">Delacroixia coronata</name>
    <dbReference type="NCBI Taxonomy" id="796925"/>
    <lineage>
        <taxon>Eukaryota</taxon>
        <taxon>Fungi</taxon>
        <taxon>Fungi incertae sedis</taxon>
        <taxon>Zoopagomycota</taxon>
        <taxon>Entomophthoromycotina</taxon>
        <taxon>Entomophthoromycetes</taxon>
        <taxon>Entomophthorales</taxon>
        <taxon>Ancylistaceae</taxon>
        <taxon>Conidiobolus</taxon>
    </lineage>
</organism>
<dbReference type="EMBL" id="KQ964471">
    <property type="protein sequence ID" value="KXN71599.1"/>
    <property type="molecule type" value="Genomic_DNA"/>
</dbReference>
<dbReference type="Proteomes" id="UP000070444">
    <property type="component" value="Unassembled WGS sequence"/>
</dbReference>
<reference evidence="2 3" key="1">
    <citation type="journal article" date="2015" name="Genome Biol. Evol.">
        <title>Phylogenomic analyses indicate that early fungi evolved digesting cell walls of algal ancestors of land plants.</title>
        <authorList>
            <person name="Chang Y."/>
            <person name="Wang S."/>
            <person name="Sekimoto S."/>
            <person name="Aerts A.L."/>
            <person name="Choi C."/>
            <person name="Clum A."/>
            <person name="LaButti K.M."/>
            <person name="Lindquist E.A."/>
            <person name="Yee Ngan C."/>
            <person name="Ohm R.A."/>
            <person name="Salamov A.A."/>
            <person name="Grigoriev I.V."/>
            <person name="Spatafora J.W."/>
            <person name="Berbee M.L."/>
        </authorList>
    </citation>
    <scope>NUCLEOTIDE SEQUENCE [LARGE SCALE GENOMIC DNA]</scope>
    <source>
        <strain evidence="2 3">NRRL 28638</strain>
    </source>
</reference>
<dbReference type="AlphaFoldDB" id="A0A137P9C6"/>